<keyword evidence="1" id="KW-0472">Membrane</keyword>
<feature type="transmembrane region" description="Helical" evidence="1">
    <location>
        <begin position="7"/>
        <end position="28"/>
    </location>
</feature>
<accession>A0A1H8AWA6</accession>
<feature type="transmembrane region" description="Helical" evidence="1">
    <location>
        <begin position="34"/>
        <end position="56"/>
    </location>
</feature>
<dbReference type="OrthoDB" id="2986471at2"/>
<evidence type="ECO:0000256" key="1">
    <source>
        <dbReference type="SAM" id="Phobius"/>
    </source>
</evidence>
<reference evidence="3" key="1">
    <citation type="submission" date="2016-10" db="EMBL/GenBank/DDBJ databases">
        <authorList>
            <person name="Varghese N."/>
            <person name="Submissions S."/>
        </authorList>
    </citation>
    <scope>NUCLEOTIDE SEQUENCE [LARGE SCALE GENOMIC DNA]</scope>
    <source>
        <strain evidence="3">B48,IBRC-M 10115,DSM 25386,CECT 8001</strain>
    </source>
</reference>
<name>A0A1H8AWA6_9BACI</name>
<keyword evidence="1" id="KW-0812">Transmembrane</keyword>
<evidence type="ECO:0000313" key="2">
    <source>
        <dbReference type="EMBL" id="SEM74088.1"/>
    </source>
</evidence>
<dbReference type="AlphaFoldDB" id="A0A1H8AWA6"/>
<evidence type="ECO:0000313" key="3">
    <source>
        <dbReference type="Proteomes" id="UP000198553"/>
    </source>
</evidence>
<dbReference type="RefSeq" id="WP_090743937.1">
    <property type="nucleotide sequence ID" value="NZ_FOBW01000005.1"/>
</dbReference>
<gene>
    <name evidence="2" type="ORF">SAMN05192533_105152</name>
</gene>
<dbReference type="EMBL" id="FOBW01000005">
    <property type="protein sequence ID" value="SEM74088.1"/>
    <property type="molecule type" value="Genomic_DNA"/>
</dbReference>
<proteinExistence type="predicted"/>
<organism evidence="2 3">
    <name type="scientific">Mesobacillus persicus</name>
    <dbReference type="NCBI Taxonomy" id="930146"/>
    <lineage>
        <taxon>Bacteria</taxon>
        <taxon>Bacillati</taxon>
        <taxon>Bacillota</taxon>
        <taxon>Bacilli</taxon>
        <taxon>Bacillales</taxon>
        <taxon>Bacillaceae</taxon>
        <taxon>Mesobacillus</taxon>
    </lineage>
</organism>
<keyword evidence="1" id="KW-1133">Transmembrane helix</keyword>
<sequence length="349" mass="40412">MKTIYHWIAVVILPLFGLAASLFTQFFAGTIEDISIGLIAFILFVFLEIIALIILFHNEKYERVELLHGKDLEQKKDQINEIKLELAKREQDLREHTRGLWREFGVLNRIKQSEMIYETLENFTKANSSVIAVQRYSYFIQRNKDVTRIKIQHQEGYAMEGINQNALLQQYFELPSDLLKRYEKAVLLYRKTNDNDSDEEIVKLSIELLQKLSKIPPGNASVENAIEFAFYQILLDLTNLQAQLRMSSLEKIIDELNSLSRTGILRGIIYDKPLYEFNYSSKSDVKNGKEERKYLTIKLKLSDGTQSIFVLTLENRGTETEVGNLSAELINILTSKQIAVEEGLQRVYN</sequence>
<protein>
    <submittedName>
        <fullName evidence="2">Uncharacterized protein</fullName>
    </submittedName>
</protein>
<keyword evidence="3" id="KW-1185">Reference proteome</keyword>
<dbReference type="Proteomes" id="UP000198553">
    <property type="component" value="Unassembled WGS sequence"/>
</dbReference>